<evidence type="ECO:0000256" key="1">
    <source>
        <dbReference type="ARBA" id="ARBA00007913"/>
    </source>
</evidence>
<feature type="coiled-coil region" evidence="6">
    <location>
        <begin position="505"/>
        <end position="532"/>
    </location>
</feature>
<dbReference type="Proteomes" id="UP000198850">
    <property type="component" value="Unassembled WGS sequence"/>
</dbReference>
<dbReference type="SUPFAM" id="SSF52540">
    <property type="entry name" value="P-loop containing nucleoside triphosphate hydrolases"/>
    <property type="match status" value="1"/>
</dbReference>
<dbReference type="Pfam" id="PF13087">
    <property type="entry name" value="AAA_12"/>
    <property type="match status" value="1"/>
</dbReference>
<dbReference type="GO" id="GO:0005524">
    <property type="term" value="F:ATP binding"/>
    <property type="evidence" value="ECO:0007669"/>
    <property type="project" value="UniProtKB-KW"/>
</dbReference>
<dbReference type="CDD" id="cd18808">
    <property type="entry name" value="SF1_C_Upf1"/>
    <property type="match status" value="1"/>
</dbReference>
<keyword evidence="3" id="KW-0378">Hydrolase</keyword>
<dbReference type="Pfam" id="PF13086">
    <property type="entry name" value="AAA_11"/>
    <property type="match status" value="1"/>
</dbReference>
<comment type="similarity">
    <text evidence="1">Belongs to the DNA2/NAM7 helicase family.</text>
</comment>
<gene>
    <name evidence="9" type="ORF">SAMN05443550_10713</name>
</gene>
<evidence type="ECO:0000259" key="7">
    <source>
        <dbReference type="Pfam" id="PF13086"/>
    </source>
</evidence>
<dbReference type="InterPro" id="IPR041677">
    <property type="entry name" value="DNA2/NAM7_AAA_11"/>
</dbReference>
<feature type="domain" description="DNA2/NAM7 helicase helicase" evidence="7">
    <location>
        <begin position="288"/>
        <end position="786"/>
    </location>
</feature>
<evidence type="ECO:0000256" key="3">
    <source>
        <dbReference type="ARBA" id="ARBA00022801"/>
    </source>
</evidence>
<evidence type="ECO:0000313" key="9">
    <source>
        <dbReference type="EMBL" id="SEA92349.1"/>
    </source>
</evidence>
<dbReference type="GO" id="GO:0043139">
    <property type="term" value="F:5'-3' DNA helicase activity"/>
    <property type="evidence" value="ECO:0007669"/>
    <property type="project" value="TreeGrafter"/>
</dbReference>
<evidence type="ECO:0000256" key="2">
    <source>
        <dbReference type="ARBA" id="ARBA00022741"/>
    </source>
</evidence>
<reference evidence="9 10" key="1">
    <citation type="submission" date="2016-10" db="EMBL/GenBank/DDBJ databases">
        <authorList>
            <person name="de Groot N.N."/>
        </authorList>
    </citation>
    <scope>NUCLEOTIDE SEQUENCE [LARGE SCALE GENOMIC DNA]</scope>
    <source>
        <strain evidence="9 10">DSM 19033</strain>
    </source>
</reference>
<evidence type="ECO:0000259" key="8">
    <source>
        <dbReference type="Pfam" id="PF13087"/>
    </source>
</evidence>
<evidence type="ECO:0000256" key="5">
    <source>
        <dbReference type="ARBA" id="ARBA00022840"/>
    </source>
</evidence>
<evidence type="ECO:0000256" key="4">
    <source>
        <dbReference type="ARBA" id="ARBA00022806"/>
    </source>
</evidence>
<feature type="domain" description="DNA2/NAM7 helicase-like C-terminal" evidence="8">
    <location>
        <begin position="893"/>
        <end position="997"/>
    </location>
</feature>
<accession>A0A1H4F530</accession>
<dbReference type="PANTHER" id="PTHR43788:SF8">
    <property type="entry name" value="DNA-BINDING PROTEIN SMUBP-2"/>
    <property type="match status" value="1"/>
</dbReference>
<dbReference type="EMBL" id="FNRA01000007">
    <property type="protein sequence ID" value="SEA92349.1"/>
    <property type="molecule type" value="Genomic_DNA"/>
</dbReference>
<dbReference type="InterPro" id="IPR027417">
    <property type="entry name" value="P-loop_NTPase"/>
</dbReference>
<keyword evidence="4 9" id="KW-0347">Helicase</keyword>
<dbReference type="RefSeq" id="WP_090557328.1">
    <property type="nucleotide sequence ID" value="NZ_FNRA01000007.1"/>
</dbReference>
<dbReference type="InterPro" id="IPR050534">
    <property type="entry name" value="Coronavir_polyprotein_1ab"/>
</dbReference>
<dbReference type="PANTHER" id="PTHR43788">
    <property type="entry name" value="DNA2/NAM7 HELICASE FAMILY MEMBER"/>
    <property type="match status" value="1"/>
</dbReference>
<dbReference type="InterPro" id="IPR041679">
    <property type="entry name" value="DNA2/NAM7-like_C"/>
</dbReference>
<keyword evidence="5" id="KW-0067">ATP-binding</keyword>
<proteinExistence type="inferred from homology"/>
<keyword evidence="6" id="KW-0175">Coiled coil</keyword>
<sequence length="1016" mass="115320">MSADQKAILSFWRAIEVFNLPDLPTEAKPFQSGAQLPWELPRENEKDLKWHHIIFLGKIPKQDITTKIEKAISYIPSEEEKWEERISGDTCLAALIVDEEGRCSSDNGYIQASYIHGLLCLQNNKPLSLIDAELEKVQHAFRDRFGINPAAERLEDLCTTTINWGHLDRELKVLEGAEIKDLDWEQFVFIKSFRLSRHAKPDTAFLNSFYLKDLNELIASQKKHGKGLQQMLTKEISDLKRTDLLTDVNAFWSKLDPKDMPAGRWPSDPNHGLYSAQFGAVATCLSTLRNTDGMLGVNGPPGTGKTTLLSDIVAEVIVMRAQKLLKKGNKKLFGTWQKIERPDFTFHHYEPNADIFSDAGIVVASNNNAAVENISKELPSASKIDRHHFPQANYFVNQSKDLIEGDSWGLLAAALGNAENKQTFKKNFWYPSEERMGFMKFLSFQYNKENDKTVENSDLFDKTANELTELLGQFEKFRKEATTFHVLLGQYLDDLESHPTEQKALKNLTKNKTKLEETEQILNNDLQAISARILSLQQSLALHQKAKPSWFFIQKILKTLAYKRWKETETMYLSSLAENTQKLIGIQQELDSLVQNIKSTVVQIGEKTRLVETIKNRLVKYQNLKKELHERYEIPLENIPDENQVQNYFDDKDALHKASPWSSVKINTLRSNIFLLSLKLHEYAILSHAKPFWNNLNLFMEYLDGKVIVSADVAENLWKTFFFCVPVVSTTLASVSRLFQSMGKESIGWLLIDEAGQATPQSAAGIINRCQKNIIIGDPLQIEPVVSVNSKLVKMLSDIYHTDLLWSPLQNSVQTLADRVSPLGAWLGEQDEGAAWTGFPLRAHRRCNNPMFDIANKIAYNGQMVKVMPDVPFDCKLGASTWFDVKGTTVENKHVISEEMKLLSEKITLLKNTGSEIFVISPFKSVADKCAEIFRGNRLVRCGTIHTFQGKEADIVFLVLGSDPTKPGARAWASKKPNMLNVALTRAKRRFYVIGNVSLWKGCNYFSELAKELYNA</sequence>
<dbReference type="AlphaFoldDB" id="A0A1H4F530"/>
<dbReference type="Gene3D" id="3.40.50.300">
    <property type="entry name" value="P-loop containing nucleotide triphosphate hydrolases"/>
    <property type="match status" value="2"/>
</dbReference>
<keyword evidence="10" id="KW-1185">Reference proteome</keyword>
<evidence type="ECO:0000313" key="10">
    <source>
        <dbReference type="Proteomes" id="UP000198850"/>
    </source>
</evidence>
<dbReference type="OrthoDB" id="9757917at2"/>
<dbReference type="InterPro" id="IPR047187">
    <property type="entry name" value="SF1_C_Upf1"/>
</dbReference>
<protein>
    <submittedName>
        <fullName evidence="9">Superfamily I DNA and/or RNA helicase</fullName>
    </submittedName>
</protein>
<dbReference type="GO" id="GO:0016787">
    <property type="term" value="F:hydrolase activity"/>
    <property type="evidence" value="ECO:0007669"/>
    <property type="project" value="UniProtKB-KW"/>
</dbReference>
<keyword evidence="2" id="KW-0547">Nucleotide-binding</keyword>
<organism evidence="9 10">
    <name type="scientific">Pedobacter hartonius</name>
    <dbReference type="NCBI Taxonomy" id="425514"/>
    <lineage>
        <taxon>Bacteria</taxon>
        <taxon>Pseudomonadati</taxon>
        <taxon>Bacteroidota</taxon>
        <taxon>Sphingobacteriia</taxon>
        <taxon>Sphingobacteriales</taxon>
        <taxon>Sphingobacteriaceae</taxon>
        <taxon>Pedobacter</taxon>
    </lineage>
</organism>
<name>A0A1H4F530_9SPHI</name>
<dbReference type="STRING" id="425514.SAMN05443550_10713"/>
<evidence type="ECO:0000256" key="6">
    <source>
        <dbReference type="SAM" id="Coils"/>
    </source>
</evidence>